<dbReference type="EMBL" id="CP137624">
    <property type="protein sequence ID" value="WPK12246.1"/>
    <property type="molecule type" value="Genomic_DNA"/>
</dbReference>
<sequence length="74" mass="8299">MIDFNEKRAERDGIITVKATLEHLLQNVEQIERVFSVVKLKDGTIKVSASDGSALEALGMLEVAKFDIVEDMYE</sequence>
<keyword evidence="2" id="KW-1185">Reference proteome</keyword>
<evidence type="ECO:0000313" key="2">
    <source>
        <dbReference type="Proteomes" id="UP001322664"/>
    </source>
</evidence>
<gene>
    <name evidence="1" type="ORF">R6U77_00745</name>
</gene>
<proteinExistence type="predicted"/>
<reference evidence="1 2" key="1">
    <citation type="submission" date="2023-09" db="EMBL/GenBank/DDBJ databases">
        <authorList>
            <person name="Page C.A."/>
            <person name="Perez-Diaz I.M."/>
        </authorList>
    </citation>
    <scope>NUCLEOTIDE SEQUENCE [LARGE SCALE GENOMIC DNA]</scope>
    <source>
        <strain evidence="1 2">Ll15</strain>
    </source>
</reference>
<evidence type="ECO:0000313" key="1">
    <source>
        <dbReference type="EMBL" id="WPK12246.1"/>
    </source>
</evidence>
<dbReference type="Proteomes" id="UP001322664">
    <property type="component" value="Chromosome"/>
</dbReference>
<organism evidence="1 2">
    <name type="scientific">Lysinibacillus louembei</name>
    <dbReference type="NCBI Taxonomy" id="1470088"/>
    <lineage>
        <taxon>Bacteria</taxon>
        <taxon>Bacillati</taxon>
        <taxon>Bacillota</taxon>
        <taxon>Bacilli</taxon>
        <taxon>Bacillales</taxon>
        <taxon>Bacillaceae</taxon>
        <taxon>Lysinibacillus</taxon>
    </lineage>
</organism>
<protein>
    <submittedName>
        <fullName evidence="1">Uncharacterized protein</fullName>
    </submittedName>
</protein>
<name>A0ABZ0RZ14_9BACI</name>
<dbReference type="RefSeq" id="WP_293922225.1">
    <property type="nucleotide sequence ID" value="NZ_CP137624.1"/>
</dbReference>
<accession>A0ABZ0RZ14</accession>